<feature type="transmembrane region" description="Helical" evidence="1">
    <location>
        <begin position="373"/>
        <end position="391"/>
    </location>
</feature>
<reference evidence="4" key="2">
    <citation type="submission" date="2021-04" db="EMBL/GenBank/DDBJ databases">
        <title>Brevibacillus composti FJAT-54423, complete genome.</title>
        <authorList>
            <person name="Tang R."/>
        </authorList>
    </citation>
    <scope>NUCLEOTIDE SEQUENCE</scope>
    <source>
        <strain evidence="4">FJAT-54424</strain>
    </source>
</reference>
<dbReference type="EMBL" id="CP066308">
    <property type="protein sequence ID" value="QQE73973.1"/>
    <property type="molecule type" value="Genomic_DNA"/>
</dbReference>
<reference evidence="3 5" key="1">
    <citation type="submission" date="2020-12" db="EMBL/GenBank/DDBJ databases">
        <title>strain FJAT-54423T represents a novel species of the genus Brevibacillus.</title>
        <authorList>
            <person name="Tang R."/>
        </authorList>
    </citation>
    <scope>NUCLEOTIDE SEQUENCE [LARGE SCALE GENOMIC DNA]</scope>
    <source>
        <strain evidence="3 5">FJAT-54423</strain>
    </source>
</reference>
<keyword evidence="6" id="KW-1185">Reference proteome</keyword>
<feature type="transmembrane region" description="Helical" evidence="1">
    <location>
        <begin position="37"/>
        <end position="59"/>
    </location>
</feature>
<keyword evidence="1" id="KW-1133">Transmembrane helix</keyword>
<evidence type="ECO:0000256" key="1">
    <source>
        <dbReference type="SAM" id="Phobius"/>
    </source>
</evidence>
<evidence type="ECO:0000259" key="2">
    <source>
        <dbReference type="Pfam" id="PF09925"/>
    </source>
</evidence>
<evidence type="ECO:0000313" key="6">
    <source>
        <dbReference type="Proteomes" id="UP000677234"/>
    </source>
</evidence>
<feature type="transmembrane region" description="Helical" evidence="1">
    <location>
        <begin position="518"/>
        <end position="539"/>
    </location>
</feature>
<feature type="domain" description="DUF2157" evidence="2">
    <location>
        <begin position="10"/>
        <end position="115"/>
    </location>
</feature>
<feature type="transmembrane region" description="Helical" evidence="1">
    <location>
        <begin position="494"/>
        <end position="512"/>
    </location>
</feature>
<organism evidence="3 5">
    <name type="scientific">Brevibacillus composti</name>
    <dbReference type="NCBI Taxonomy" id="2796470"/>
    <lineage>
        <taxon>Bacteria</taxon>
        <taxon>Bacillati</taxon>
        <taxon>Bacillota</taxon>
        <taxon>Bacilli</taxon>
        <taxon>Bacillales</taxon>
        <taxon>Paenibacillaceae</taxon>
        <taxon>Brevibacillus</taxon>
    </lineage>
</organism>
<feature type="transmembrane region" description="Helical" evidence="1">
    <location>
        <begin position="119"/>
        <end position="140"/>
    </location>
</feature>
<dbReference type="EMBL" id="CP073708">
    <property type="protein sequence ID" value="QUO41057.1"/>
    <property type="molecule type" value="Genomic_DNA"/>
</dbReference>
<dbReference type="KEGG" id="bcop:JD108_19275"/>
<feature type="transmembrane region" description="Helical" evidence="1">
    <location>
        <begin position="223"/>
        <end position="245"/>
    </location>
</feature>
<name>A0A7T5EJY4_9BACL</name>
<dbReference type="AlphaFoldDB" id="A0A7T5EJY4"/>
<sequence>MRLPWVRLGYLLGIACFLSAVLYFFASNWPAMDRGERIGVCTGMLLLFYLTSYAGHLLWKRHLFLSNWLLAAGGLAFGICVALLGQVYNSHADSYLLFAVWLLPNLLFALITRYQPYYVISYVLVHLTVYFYLEPSVVLAAHGEEFAYWMYLGIACFNALLFGLTARGLLPSRPVYYLSFAVLQFALFISAFADVYGAMPEILYLLAFAGLFAYFLKVRPHRGFLIATAAAGAVFILGKFFLFLIEHFSEGLLWLGLMLAAGLVWGSVAALKWVRQSGQPEGSIWQRAFREAIVVLVTVVASLIGTVCLVILLALMLEGEGVDYVVFCLSAGAFIAPVVFNKQIQDTVRYTLLTMGYLMGAGSSLMISHDYFAGIPFFWTVFLLVLAFVWVKLPELWARLLTQLAFVLVLYFGLESVLPGKFWPWLIISLFQLAMYFVPGQQTLVRRSALVYGLYAFLLLAETAHGIGYAIANIAFFLFATGMMYGAHGRGERGEAGIVLLFWFGFLVSKYYDLLWSLLHKSISLLGLSLLFFGVSFWLDQRQKSLPDRQERAIFSRRRIALLLVILLQFGMIGYQVWNSEAILAHGKTVKLELAPVDPRSLLQGDYVQLSYAISRIDEVVDERQSARVRVVLRKGEDDVYVYSGYHQVEGRWNQAYQPAPDDVIINGRAVGGDRVAYGIENFFVPEGTGLDVERSANYAYVRIGESGDAIVERLAEE</sequence>
<feature type="transmembrane region" description="Helical" evidence="1">
    <location>
        <begin position="251"/>
        <end position="271"/>
    </location>
</feature>
<dbReference type="Proteomes" id="UP000677234">
    <property type="component" value="Chromosome"/>
</dbReference>
<accession>A0A7T5EJY4</accession>
<evidence type="ECO:0000313" key="3">
    <source>
        <dbReference type="EMBL" id="QQE73973.1"/>
    </source>
</evidence>
<dbReference type="InterPro" id="IPR025833">
    <property type="entry name" value="GDYXXLXY"/>
</dbReference>
<feature type="transmembrane region" description="Helical" evidence="1">
    <location>
        <begin position="68"/>
        <end position="88"/>
    </location>
</feature>
<feature type="transmembrane region" description="Helical" evidence="1">
    <location>
        <begin position="321"/>
        <end position="340"/>
    </location>
</feature>
<keyword evidence="1" id="KW-0812">Transmembrane</keyword>
<feature type="transmembrane region" description="Helical" evidence="1">
    <location>
        <begin position="199"/>
        <end position="216"/>
    </location>
</feature>
<feature type="transmembrane region" description="Helical" evidence="1">
    <location>
        <begin position="467"/>
        <end position="487"/>
    </location>
</feature>
<proteinExistence type="predicted"/>
<feature type="transmembrane region" description="Helical" evidence="1">
    <location>
        <begin position="560"/>
        <end position="578"/>
    </location>
</feature>
<feature type="transmembrane region" description="Helical" evidence="1">
    <location>
        <begin position="146"/>
        <end position="163"/>
    </location>
</feature>
<feature type="transmembrane region" description="Helical" evidence="1">
    <location>
        <begin position="94"/>
        <end position="112"/>
    </location>
</feature>
<dbReference type="RefSeq" id="WP_198827569.1">
    <property type="nucleotide sequence ID" value="NZ_CP066308.1"/>
</dbReference>
<feature type="transmembrane region" description="Helical" evidence="1">
    <location>
        <begin position="292"/>
        <end position="315"/>
    </location>
</feature>
<feature type="transmembrane region" description="Helical" evidence="1">
    <location>
        <begin position="7"/>
        <end position="25"/>
    </location>
</feature>
<feature type="transmembrane region" description="Helical" evidence="1">
    <location>
        <begin position="175"/>
        <end position="193"/>
    </location>
</feature>
<dbReference type="Pfam" id="PF09925">
    <property type="entry name" value="DUF2157"/>
    <property type="match status" value="1"/>
</dbReference>
<evidence type="ECO:0000313" key="4">
    <source>
        <dbReference type="EMBL" id="QUO41057.1"/>
    </source>
</evidence>
<dbReference type="Proteomes" id="UP000595847">
    <property type="component" value="Chromosome"/>
</dbReference>
<dbReference type="Pfam" id="PF14345">
    <property type="entry name" value="GDYXXLXY"/>
    <property type="match status" value="1"/>
</dbReference>
<keyword evidence="1" id="KW-0472">Membrane</keyword>
<evidence type="ECO:0000313" key="5">
    <source>
        <dbReference type="Proteomes" id="UP000595847"/>
    </source>
</evidence>
<protein>
    <submittedName>
        <fullName evidence="3">GDYXXLXY domain-containing protein</fullName>
    </submittedName>
</protein>
<feature type="transmembrane region" description="Helical" evidence="1">
    <location>
        <begin position="347"/>
        <end position="367"/>
    </location>
</feature>
<dbReference type="InterPro" id="IPR018677">
    <property type="entry name" value="DUF2157"/>
</dbReference>
<gene>
    <name evidence="3" type="ORF">JD108_19275</name>
    <name evidence="4" type="ORF">KDJ56_19210</name>
</gene>